<feature type="transmembrane region" description="Helical" evidence="1">
    <location>
        <begin position="20"/>
        <end position="37"/>
    </location>
</feature>
<keyword evidence="1" id="KW-0472">Membrane</keyword>
<proteinExistence type="predicted"/>
<evidence type="ECO:0008006" key="4">
    <source>
        <dbReference type="Google" id="ProtNLM"/>
    </source>
</evidence>
<evidence type="ECO:0000313" key="2">
    <source>
        <dbReference type="EMBL" id="MFC5219179.1"/>
    </source>
</evidence>
<feature type="transmembrane region" description="Helical" evidence="1">
    <location>
        <begin position="75"/>
        <end position="98"/>
    </location>
</feature>
<dbReference type="EMBL" id="JBHSKM010000040">
    <property type="protein sequence ID" value="MFC5219179.1"/>
    <property type="molecule type" value="Genomic_DNA"/>
</dbReference>
<sequence length="101" mass="10801">MIADDAQGDAYHPTWWKAPLVATVPGLPILVFEYVLLGAEDGLGFLGGAVYWAFGLLVLSWVLPHRRSLQPLRVTAAVSGLGCAVLPLVMLVLLAMVWSSA</sequence>
<keyword evidence="1" id="KW-1133">Transmembrane helix</keyword>
<feature type="transmembrane region" description="Helical" evidence="1">
    <location>
        <begin position="43"/>
        <end position="63"/>
    </location>
</feature>
<dbReference type="RefSeq" id="WP_380862702.1">
    <property type="nucleotide sequence ID" value="NZ_JBHSKM010000040.1"/>
</dbReference>
<protein>
    <recommendedName>
        <fullName evidence="4">Integral membrane protein</fullName>
    </recommendedName>
</protein>
<keyword evidence="1" id="KW-0812">Transmembrane</keyword>
<gene>
    <name evidence="2" type="ORF">ACFPQ9_35600</name>
</gene>
<evidence type="ECO:0000313" key="3">
    <source>
        <dbReference type="Proteomes" id="UP001596263"/>
    </source>
</evidence>
<keyword evidence="3" id="KW-1185">Reference proteome</keyword>
<reference evidence="3" key="1">
    <citation type="journal article" date="2019" name="Int. J. Syst. Evol. Microbiol.">
        <title>The Global Catalogue of Microorganisms (GCM) 10K type strain sequencing project: providing services to taxonomists for standard genome sequencing and annotation.</title>
        <authorList>
            <consortium name="The Broad Institute Genomics Platform"/>
            <consortium name="The Broad Institute Genome Sequencing Center for Infectious Disease"/>
            <person name="Wu L."/>
            <person name="Ma J."/>
        </authorList>
    </citation>
    <scope>NUCLEOTIDE SEQUENCE [LARGE SCALE GENOMIC DNA]</scope>
    <source>
        <strain evidence="3">KCTC 42586</strain>
    </source>
</reference>
<organism evidence="2 3">
    <name type="scientific">Streptomyces coerulescens</name>
    <dbReference type="NCBI Taxonomy" id="29304"/>
    <lineage>
        <taxon>Bacteria</taxon>
        <taxon>Bacillati</taxon>
        <taxon>Actinomycetota</taxon>
        <taxon>Actinomycetes</taxon>
        <taxon>Kitasatosporales</taxon>
        <taxon>Streptomycetaceae</taxon>
        <taxon>Streptomyces</taxon>
    </lineage>
</organism>
<name>A0ABW0CU76_STRCD</name>
<dbReference type="Proteomes" id="UP001596263">
    <property type="component" value="Unassembled WGS sequence"/>
</dbReference>
<comment type="caution">
    <text evidence="2">The sequence shown here is derived from an EMBL/GenBank/DDBJ whole genome shotgun (WGS) entry which is preliminary data.</text>
</comment>
<evidence type="ECO:0000256" key="1">
    <source>
        <dbReference type="SAM" id="Phobius"/>
    </source>
</evidence>
<accession>A0ABW0CU76</accession>